<evidence type="ECO:0000313" key="11">
    <source>
        <dbReference type="EMBL" id="RYJ10769.1"/>
    </source>
</evidence>
<dbReference type="NCBIfam" id="NF005160">
    <property type="entry name" value="PRK06635.2-4"/>
    <property type="match status" value="1"/>
</dbReference>
<evidence type="ECO:0000256" key="4">
    <source>
        <dbReference type="ARBA" id="ARBA00022777"/>
    </source>
</evidence>
<dbReference type="GO" id="GO:0004072">
    <property type="term" value="F:aspartate kinase activity"/>
    <property type="evidence" value="ECO:0007669"/>
    <property type="project" value="UniProtKB-EC"/>
</dbReference>
<dbReference type="Gene3D" id="3.30.70.260">
    <property type="match status" value="2"/>
</dbReference>
<dbReference type="InterPro" id="IPR027795">
    <property type="entry name" value="CASTOR_ACT_dom"/>
</dbReference>
<comment type="pathway">
    <text evidence="8">Amino-acid biosynthesis; L-methionine biosynthesis via de novo pathway; L-homoserine from L-aspartate: step 1/3.</text>
</comment>
<keyword evidence="5" id="KW-0067">ATP-binding</keyword>
<dbReference type="GO" id="GO:0009090">
    <property type="term" value="P:homoserine biosynthetic process"/>
    <property type="evidence" value="ECO:0007669"/>
    <property type="project" value="TreeGrafter"/>
</dbReference>
<keyword evidence="8" id="KW-0028">Amino-acid biosynthesis</keyword>
<dbReference type="OMA" id="DNINIMM"/>
<evidence type="ECO:0000259" key="9">
    <source>
        <dbReference type="PROSITE" id="PS51671"/>
    </source>
</evidence>
<dbReference type="InterPro" id="IPR018042">
    <property type="entry name" value="Aspartate_kinase_CS"/>
</dbReference>
<dbReference type="RefSeq" id="WP_014041676.1">
    <property type="nucleotide sequence ID" value="NZ_BAABRG010000001.1"/>
</dbReference>
<dbReference type="GeneID" id="99240099"/>
<dbReference type="UniPathway" id="UPA00050">
    <property type="reaction ID" value="UER00461"/>
</dbReference>
<comment type="caution">
    <text evidence="11">The sequence shown here is derived from an EMBL/GenBank/DDBJ whole genome shotgun (WGS) entry which is preliminary data.</text>
</comment>
<evidence type="ECO:0000313" key="10">
    <source>
        <dbReference type="EMBL" id="KAA9408379.1"/>
    </source>
</evidence>
<dbReference type="GO" id="GO:0009089">
    <property type="term" value="P:lysine biosynthetic process via diaminopimelate"/>
    <property type="evidence" value="ECO:0007669"/>
    <property type="project" value="UniProtKB-UniPathway"/>
</dbReference>
<dbReference type="SUPFAM" id="SSF53633">
    <property type="entry name" value="Carbamate kinase-like"/>
    <property type="match status" value="1"/>
</dbReference>
<name>A0A482TFD1_HALHI</name>
<dbReference type="PANTHER" id="PTHR21499">
    <property type="entry name" value="ASPARTATE KINASE"/>
    <property type="match status" value="1"/>
</dbReference>
<comment type="catalytic activity">
    <reaction evidence="6 7">
        <text>L-aspartate + ATP = 4-phospho-L-aspartate + ADP</text>
        <dbReference type="Rhea" id="RHEA:23776"/>
        <dbReference type="ChEBI" id="CHEBI:29991"/>
        <dbReference type="ChEBI" id="CHEBI:30616"/>
        <dbReference type="ChEBI" id="CHEBI:57535"/>
        <dbReference type="ChEBI" id="CHEBI:456216"/>
        <dbReference type="EC" id="2.7.2.4"/>
    </reaction>
</comment>
<evidence type="ECO:0000313" key="13">
    <source>
        <dbReference type="Proteomes" id="UP000326244"/>
    </source>
</evidence>
<keyword evidence="3" id="KW-0547">Nucleotide-binding</keyword>
<accession>A0A482TFD1</accession>
<dbReference type="EMBL" id="RZIG01000002">
    <property type="protein sequence ID" value="RYJ10769.1"/>
    <property type="molecule type" value="Genomic_DNA"/>
</dbReference>
<evidence type="ECO:0000256" key="2">
    <source>
        <dbReference type="ARBA" id="ARBA00022679"/>
    </source>
</evidence>
<dbReference type="CDD" id="cd04868">
    <property type="entry name" value="ACT_AK-like"/>
    <property type="match status" value="1"/>
</dbReference>
<reference evidence="10 13" key="1">
    <citation type="submission" date="2018-11" db="EMBL/GenBank/DDBJ databases">
        <title>Genomic analysis of Haloarcula hispanica CBA1121.</title>
        <authorList>
            <person name="Kim Y.B."/>
            <person name="Roh S.W."/>
        </authorList>
    </citation>
    <scope>NUCLEOTIDE SEQUENCE [LARGE SCALE GENOMIC DNA]</scope>
    <source>
        <strain evidence="10 13">CBA1121</strain>
    </source>
</reference>
<dbReference type="EC" id="2.7.2.4" evidence="7"/>
<dbReference type="PIRSF" id="PIRSF000726">
    <property type="entry name" value="Asp_kin"/>
    <property type="match status" value="1"/>
</dbReference>
<dbReference type="EMBL" id="RQWK01000001">
    <property type="protein sequence ID" value="KAA9408379.1"/>
    <property type="molecule type" value="Genomic_DNA"/>
</dbReference>
<comment type="similarity">
    <text evidence="1 7">Belongs to the aspartokinase family.</text>
</comment>
<keyword evidence="4 7" id="KW-0418">Kinase</keyword>
<dbReference type="GO" id="GO:0005524">
    <property type="term" value="F:ATP binding"/>
    <property type="evidence" value="ECO:0007669"/>
    <property type="project" value="UniProtKB-KW"/>
</dbReference>
<dbReference type="UniPathway" id="UPA00034">
    <property type="reaction ID" value="UER00015"/>
</dbReference>
<dbReference type="Proteomes" id="UP000326244">
    <property type="component" value="Unassembled WGS sequence"/>
</dbReference>
<dbReference type="AlphaFoldDB" id="A0A482TFD1"/>
<dbReference type="InterPro" id="IPR036393">
    <property type="entry name" value="AceGlu_kinase-like_sf"/>
</dbReference>
<comment type="pathway">
    <text evidence="8">Amino-acid biosynthesis; L-lysine biosynthesis via DAP pathway; (S)-tetrahydrodipicolinate from L-aspartate: step 1/4.</text>
</comment>
<dbReference type="Gene3D" id="3.40.1160.10">
    <property type="entry name" value="Acetylglutamate kinase-like"/>
    <property type="match status" value="1"/>
</dbReference>
<keyword evidence="2 7" id="KW-0808">Transferase</keyword>
<dbReference type="InterPro" id="IPR001048">
    <property type="entry name" value="Asp/Glu/Uridylate_kinase"/>
</dbReference>
<dbReference type="UniPathway" id="UPA00051">
    <property type="reaction ID" value="UER00462"/>
</dbReference>
<dbReference type="InterPro" id="IPR002912">
    <property type="entry name" value="ACT_dom"/>
</dbReference>
<dbReference type="NCBIfam" id="TIGR00657">
    <property type="entry name" value="asp_kinases"/>
    <property type="match status" value="1"/>
</dbReference>
<proteinExistence type="inferred from homology"/>
<reference evidence="11 12" key="2">
    <citation type="submission" date="2018-12" db="EMBL/GenBank/DDBJ databases">
        <title>Draft genome sequence of Haloarcula hispinica strain 18.1, an halophilic archaeon isolated from Chott El Jerid of Southern Tunisia.</title>
        <authorList>
            <person name="Najjari A."/>
            <person name="Ben Dhia O."/>
            <person name="Ferjani R."/>
            <person name="Mahjoubi M."/>
            <person name="Sghaier H."/>
            <person name="Elshahed M."/>
            <person name="Ouzari H.I."/>
            <person name="Cherid A."/>
            <person name="Youssef N."/>
        </authorList>
    </citation>
    <scope>NUCLEOTIDE SEQUENCE [LARGE SCALE GENOMIC DNA]</scope>
    <source>
        <strain evidence="11 12">18.1</strain>
    </source>
</reference>
<feature type="domain" description="ACT" evidence="9">
    <location>
        <begin position="260"/>
        <end position="332"/>
    </location>
</feature>
<dbReference type="GO" id="GO:0009088">
    <property type="term" value="P:threonine biosynthetic process"/>
    <property type="evidence" value="ECO:0007669"/>
    <property type="project" value="UniProtKB-UniPathway"/>
</dbReference>
<evidence type="ECO:0000256" key="8">
    <source>
        <dbReference type="RuleBase" id="RU004249"/>
    </source>
</evidence>
<comment type="pathway">
    <text evidence="8">Amino-acid biosynthesis; L-threonine biosynthesis; L-threonine from L-aspartate: step 1/5.</text>
</comment>
<dbReference type="InterPro" id="IPR005260">
    <property type="entry name" value="Asp_kin_monofn"/>
</dbReference>
<dbReference type="Proteomes" id="UP000293535">
    <property type="component" value="Unassembled WGS sequence"/>
</dbReference>
<organism evidence="11 12">
    <name type="scientific">Haloarcula hispanica</name>
    <dbReference type="NCBI Taxonomy" id="51589"/>
    <lineage>
        <taxon>Archaea</taxon>
        <taxon>Methanobacteriati</taxon>
        <taxon>Methanobacteriota</taxon>
        <taxon>Stenosarchaea group</taxon>
        <taxon>Halobacteria</taxon>
        <taxon>Halobacteriales</taxon>
        <taxon>Haloarculaceae</taxon>
        <taxon>Haloarcula</taxon>
    </lineage>
</organism>
<dbReference type="CDD" id="cd04234">
    <property type="entry name" value="AAK_AK"/>
    <property type="match status" value="1"/>
</dbReference>
<dbReference type="PANTHER" id="PTHR21499:SF70">
    <property type="entry name" value="ASPARTOKINASE"/>
    <property type="match status" value="1"/>
</dbReference>
<gene>
    <name evidence="10" type="ORF">EGO51_00730</name>
    <name evidence="11" type="ORF">ELS20_12755</name>
</gene>
<evidence type="ECO:0000256" key="1">
    <source>
        <dbReference type="ARBA" id="ARBA00010122"/>
    </source>
</evidence>
<sequence length="391" mass="41522">MRVVAKFGGTSLGSGDRINRAADSIAAAVQQGHEVAVVASAMGNTTDELLDEINYDADSADRAEIVSMGERTSVRMLKGALAARGIEAVFLEPGSEDWPIITDEYGEVDVEETQKRAHALAGQLKDVVPVITGFLAEDYQGNVTTLGRGGSDTSAVMMGDYMDADEVVIVTDVEGVMTGDPRVVEGARNVGKISVDELRSLSFRGAEVVAPSALSYKSDDLGVRVVHYQHGDLLSGGTSIEGEFQNLIDLQEQPIACVTVAGRAIRNSPGILADLSGAIADEEINIEANSSGMDSLTFYVDEDDAEEAEALLHARIVDDETLSSVTVEDDIAVIRVTGGDPSQSALAHQVVEPLADAHIHLYDVITSATSVSVFVPWEDREQALSLVQDVF</sequence>
<dbReference type="PROSITE" id="PS51671">
    <property type="entry name" value="ACT"/>
    <property type="match status" value="1"/>
</dbReference>
<evidence type="ECO:0000256" key="6">
    <source>
        <dbReference type="ARBA" id="ARBA00047872"/>
    </source>
</evidence>
<dbReference type="Pfam" id="PF22468">
    <property type="entry name" value="ACT_9"/>
    <property type="match status" value="1"/>
</dbReference>
<dbReference type="Pfam" id="PF00696">
    <property type="entry name" value="AA_kinase"/>
    <property type="match status" value="1"/>
</dbReference>
<evidence type="ECO:0000313" key="12">
    <source>
        <dbReference type="Proteomes" id="UP000293535"/>
    </source>
</evidence>
<protein>
    <recommendedName>
        <fullName evidence="7">Aspartokinase</fullName>
        <ecNumber evidence="7">2.7.2.4</ecNumber>
    </recommendedName>
</protein>
<dbReference type="SUPFAM" id="SSF55021">
    <property type="entry name" value="ACT-like"/>
    <property type="match status" value="2"/>
</dbReference>
<dbReference type="Pfam" id="PF13840">
    <property type="entry name" value="ACT_7"/>
    <property type="match status" value="1"/>
</dbReference>
<evidence type="ECO:0000256" key="5">
    <source>
        <dbReference type="ARBA" id="ARBA00022840"/>
    </source>
</evidence>
<dbReference type="InterPro" id="IPR045865">
    <property type="entry name" value="ACT-like_dom_sf"/>
</dbReference>
<dbReference type="GO" id="GO:0005829">
    <property type="term" value="C:cytosol"/>
    <property type="evidence" value="ECO:0007669"/>
    <property type="project" value="TreeGrafter"/>
</dbReference>
<evidence type="ECO:0000256" key="3">
    <source>
        <dbReference type="ARBA" id="ARBA00022741"/>
    </source>
</evidence>
<dbReference type="PROSITE" id="PS00324">
    <property type="entry name" value="ASPARTOKINASE"/>
    <property type="match status" value="1"/>
</dbReference>
<evidence type="ECO:0000256" key="7">
    <source>
        <dbReference type="RuleBase" id="RU003448"/>
    </source>
</evidence>
<dbReference type="InterPro" id="IPR054352">
    <property type="entry name" value="ACT_Aspartokinase"/>
</dbReference>
<dbReference type="InterPro" id="IPR001341">
    <property type="entry name" value="Asp_kinase"/>
</dbReference>